<comment type="caution">
    <text evidence="4">The sequence shown here is derived from an EMBL/GenBank/DDBJ whole genome shotgun (WGS) entry which is preliminary data.</text>
</comment>
<dbReference type="InterPro" id="IPR005693">
    <property type="entry name" value="Mce"/>
</dbReference>
<dbReference type="AlphaFoldDB" id="A0A100WPZ4"/>
<protein>
    <submittedName>
        <fullName evidence="4">Virulence factor Mce family protein</fullName>
    </submittedName>
</protein>
<proteinExistence type="predicted"/>
<accession>A0A100WPZ4</accession>
<dbReference type="EMBL" id="BCSZ01000020">
    <property type="protein sequence ID" value="GAT01980.1"/>
    <property type="molecule type" value="Genomic_DNA"/>
</dbReference>
<dbReference type="Pfam" id="PF11887">
    <property type="entry name" value="Mce4_CUP1"/>
    <property type="match status" value="1"/>
</dbReference>
<dbReference type="PANTHER" id="PTHR33371:SF4">
    <property type="entry name" value="INTERMEMBRANE PHOSPHOLIPID TRANSPORT SYSTEM BINDING PROTEIN MLAD"/>
    <property type="match status" value="1"/>
</dbReference>
<feature type="compositionally biased region" description="Low complexity" evidence="1">
    <location>
        <begin position="402"/>
        <end position="429"/>
    </location>
</feature>
<dbReference type="NCBIfam" id="TIGR00996">
    <property type="entry name" value="Mtu_fam_mce"/>
    <property type="match status" value="1"/>
</dbReference>
<dbReference type="InterPro" id="IPR052336">
    <property type="entry name" value="MlaD_Phospholipid_Transporter"/>
</dbReference>
<dbReference type="Proteomes" id="UP000069705">
    <property type="component" value="Unassembled WGS sequence"/>
</dbReference>
<reference evidence="5" key="2">
    <citation type="submission" date="2016-02" db="EMBL/GenBank/DDBJ databases">
        <title>Draft genome sequence of five rapidly growing Mycobacterium species.</title>
        <authorList>
            <person name="Katahira K."/>
            <person name="Gotou Y."/>
            <person name="Iida K."/>
            <person name="Ogura Y."/>
            <person name="Hayashi T."/>
        </authorList>
    </citation>
    <scope>NUCLEOTIDE SEQUENCE [LARGE SCALE GENOMIC DNA]</scope>
    <source>
        <strain evidence="5">JCM6368</strain>
    </source>
</reference>
<sequence length="444" mass="46856">MTARRARVGLAALLAVLVVAGIVVVTKTQQRINRVNVVGYFANSNGIFAGDEVRVLGVPVGKIDTITPEATRVKITFWYDAQYQVPADAKAVILSPSLVTSRAIQLTPAYTTGPTMADHAVVPEERTAVPVEWDDFRVQLERLTDTLQPTHPGGVSTLGGLINTSADNLRGQGANIRQTIIQMSQAFSALGDRSKNLFSTVKNISAVVTALQSSQDLLRQLNQNLAAVTGLLANDPNEIANAVRDIDSVVGELTAFVAANKETVGTTSDKLASVSTALNQSLDDIKQTLHIAPTALQNFVNIYQPAQGALTGALAVNQFSNPIEFICGAIQAASRLGAEQSAKLCAQYLAPIIKNRQYNFLPLGQNVLVGAQARPNEITYSEDWMRPDYVPPQQSSPPPAGAAPTDTAPMAAESSTSTPPAPAPVATNPDNGLTGMMIPPGGGS</sequence>
<evidence type="ECO:0000256" key="1">
    <source>
        <dbReference type="SAM" id="MobiDB-lite"/>
    </source>
</evidence>
<feature type="domain" description="Mammalian cell entry C-terminal" evidence="3">
    <location>
        <begin position="115"/>
        <end position="290"/>
    </location>
</feature>
<dbReference type="Pfam" id="PF02470">
    <property type="entry name" value="MlaD"/>
    <property type="match status" value="1"/>
</dbReference>
<dbReference type="InterPro" id="IPR024516">
    <property type="entry name" value="Mce_C"/>
</dbReference>
<dbReference type="PANTHER" id="PTHR33371">
    <property type="entry name" value="INTERMEMBRANE PHOSPHOLIPID TRANSPORT SYSTEM BINDING PROTEIN MLAD-RELATED"/>
    <property type="match status" value="1"/>
</dbReference>
<name>A0A100WPZ4_MYCFO</name>
<dbReference type="InterPro" id="IPR003399">
    <property type="entry name" value="Mce/MlaD"/>
</dbReference>
<evidence type="ECO:0000259" key="3">
    <source>
        <dbReference type="Pfam" id="PF11887"/>
    </source>
</evidence>
<feature type="region of interest" description="Disordered" evidence="1">
    <location>
        <begin position="386"/>
        <end position="444"/>
    </location>
</feature>
<dbReference type="GO" id="GO:0005576">
    <property type="term" value="C:extracellular region"/>
    <property type="evidence" value="ECO:0007669"/>
    <property type="project" value="TreeGrafter"/>
</dbReference>
<feature type="domain" description="Mce/MlaD" evidence="2">
    <location>
        <begin position="36"/>
        <end position="108"/>
    </location>
</feature>
<reference evidence="4 5" key="1">
    <citation type="journal article" date="2016" name="Genome Announc.">
        <title>Draft Genome Sequences of Five Rapidly Growing Mycobacterium Species, M. thermoresistibile, M. fortuitum subsp. acetamidolyticum, M. canariasense, M. brisbanense, and M. novocastrense.</title>
        <authorList>
            <person name="Katahira K."/>
            <person name="Ogura Y."/>
            <person name="Gotoh Y."/>
            <person name="Hayashi T."/>
        </authorList>
    </citation>
    <scope>NUCLEOTIDE SEQUENCE [LARGE SCALE GENOMIC DNA]</scope>
    <source>
        <strain evidence="4 5">JCM6368</strain>
    </source>
</reference>
<evidence type="ECO:0000259" key="2">
    <source>
        <dbReference type="Pfam" id="PF02470"/>
    </source>
</evidence>
<evidence type="ECO:0000313" key="5">
    <source>
        <dbReference type="Proteomes" id="UP000069705"/>
    </source>
</evidence>
<gene>
    <name evidence="4" type="ORF">RMCFA_2092</name>
</gene>
<dbReference type="RefSeq" id="WP_061263265.1">
    <property type="nucleotide sequence ID" value="NZ_BCSZ01000020.1"/>
</dbReference>
<organism evidence="4 5">
    <name type="scientific">Mycolicibacterium fortuitum subsp. acetamidolyticum</name>
    <dbReference type="NCBI Taxonomy" id="144550"/>
    <lineage>
        <taxon>Bacteria</taxon>
        <taxon>Bacillati</taxon>
        <taxon>Actinomycetota</taxon>
        <taxon>Actinomycetes</taxon>
        <taxon>Mycobacteriales</taxon>
        <taxon>Mycobacteriaceae</taxon>
        <taxon>Mycolicibacterium</taxon>
    </lineage>
</organism>
<evidence type="ECO:0000313" key="4">
    <source>
        <dbReference type="EMBL" id="GAT01980.1"/>
    </source>
</evidence>